<organism evidence="1 2">
    <name type="scientific">Paludibacterium denitrificans</name>
    <dbReference type="NCBI Taxonomy" id="2675226"/>
    <lineage>
        <taxon>Bacteria</taxon>
        <taxon>Pseudomonadati</taxon>
        <taxon>Pseudomonadota</taxon>
        <taxon>Betaproteobacteria</taxon>
        <taxon>Neisseriales</taxon>
        <taxon>Chromobacteriaceae</taxon>
        <taxon>Paludibacterium</taxon>
    </lineage>
</organism>
<proteinExistence type="predicted"/>
<sequence length="302" mass="32718">MNSRVLRELVHRRICNELQRAADSYLAVPVANESFTAQLTGAKSIVKTAAFPIVRPFRARDLQGNAVGNPENPITVVLNSNAITQYDGSGKQAAGTYWRVVSYNPGTIQFVDQSGIPVTPANTGTNTFGYSKATNVVTFDMDVPASVQMEHYLNGLLQKVGSRKAMMDGQRFVKPDFLLMSPALNDTCTNAEQFINQYKREGSDTNADGDLMRVKGIPSFGTNAPGVDLGDERILMGQRGIGAYTVAKPFVTGEPVEVLINSQPVGKKVAYGEEYNAITVPKPVRNRFTSVVAYSSSARAAI</sequence>
<comment type="caution">
    <text evidence="1">The sequence shown here is derived from an EMBL/GenBank/DDBJ whole genome shotgun (WGS) entry which is preliminary data.</text>
</comment>
<reference evidence="1 2" key="1">
    <citation type="submission" date="2019-11" db="EMBL/GenBank/DDBJ databases">
        <title>Draft genome sequence of Paludibacterium sp. dN18-1.</title>
        <authorList>
            <person name="Im W.-T."/>
        </authorList>
    </citation>
    <scope>NUCLEOTIDE SEQUENCE [LARGE SCALE GENOMIC DNA]</scope>
    <source>
        <strain evidence="2">dN 18-1</strain>
    </source>
</reference>
<accession>A0A844GAM7</accession>
<gene>
    <name evidence="1" type="ORF">GKE73_01190</name>
</gene>
<dbReference type="AlphaFoldDB" id="A0A844GAM7"/>
<evidence type="ECO:0000313" key="1">
    <source>
        <dbReference type="EMBL" id="MTD32400.1"/>
    </source>
</evidence>
<dbReference type="EMBL" id="WLYX01000001">
    <property type="protein sequence ID" value="MTD32400.1"/>
    <property type="molecule type" value="Genomic_DNA"/>
</dbReference>
<name>A0A844GAM7_9NEIS</name>
<keyword evidence="2" id="KW-1185">Reference proteome</keyword>
<evidence type="ECO:0000313" key="2">
    <source>
        <dbReference type="Proteomes" id="UP000446658"/>
    </source>
</evidence>
<dbReference type="RefSeq" id="WP_230368807.1">
    <property type="nucleotide sequence ID" value="NZ_WLYX01000001.1"/>
</dbReference>
<dbReference type="Proteomes" id="UP000446658">
    <property type="component" value="Unassembled WGS sequence"/>
</dbReference>
<protein>
    <submittedName>
        <fullName evidence="1">Uncharacterized protein</fullName>
    </submittedName>
</protein>